<dbReference type="GO" id="GO:0004788">
    <property type="term" value="F:thiamine diphosphokinase activity"/>
    <property type="evidence" value="ECO:0007669"/>
    <property type="project" value="UniProtKB-UniRule"/>
</dbReference>
<evidence type="ECO:0000256" key="2">
    <source>
        <dbReference type="ARBA" id="ARBA00022741"/>
    </source>
</evidence>
<dbReference type="Gene3D" id="3.40.50.10240">
    <property type="entry name" value="Thiamin pyrophosphokinase, catalytic domain"/>
    <property type="match status" value="1"/>
</dbReference>
<dbReference type="Pfam" id="PF04265">
    <property type="entry name" value="TPK_B1_binding"/>
    <property type="match status" value="1"/>
</dbReference>
<accession>A0A6N7VWD0</accession>
<protein>
    <recommendedName>
        <fullName evidence="5">Thiamine diphosphokinase</fullName>
        <ecNumber evidence="5">2.7.6.2</ecNumber>
    </recommendedName>
</protein>
<comment type="caution">
    <text evidence="7">The sequence shown here is derived from an EMBL/GenBank/DDBJ whole genome shotgun (WGS) entry which is preliminary data.</text>
</comment>
<dbReference type="Proteomes" id="UP000441925">
    <property type="component" value="Unassembled WGS sequence"/>
</dbReference>
<dbReference type="InterPro" id="IPR007371">
    <property type="entry name" value="TPK_catalytic"/>
</dbReference>
<evidence type="ECO:0000256" key="5">
    <source>
        <dbReference type="NCBIfam" id="TIGR01378"/>
    </source>
</evidence>
<dbReference type="InterPro" id="IPR036759">
    <property type="entry name" value="TPK_catalytic_sf"/>
</dbReference>
<dbReference type="PANTHER" id="PTHR41299:SF1">
    <property type="entry name" value="THIAMINE PYROPHOSPHOKINASE"/>
    <property type="match status" value="1"/>
</dbReference>
<dbReference type="CDD" id="cd07995">
    <property type="entry name" value="TPK"/>
    <property type="match status" value="1"/>
</dbReference>
<dbReference type="GO" id="GO:0005524">
    <property type="term" value="F:ATP binding"/>
    <property type="evidence" value="ECO:0007669"/>
    <property type="project" value="UniProtKB-KW"/>
</dbReference>
<keyword evidence="8" id="KW-1185">Reference proteome</keyword>
<dbReference type="PANTHER" id="PTHR41299">
    <property type="entry name" value="THIAMINE PYROPHOSPHOKINASE"/>
    <property type="match status" value="1"/>
</dbReference>
<name>A0A6N7VWD0_9FIRM</name>
<sequence>MKKCFIFAGGDYDGFFDKIEKNDYVIGVDRGYTYLNALKANLIIGDFDSSVEPNYPDKIVLKPEKDVTDLYAALEIAIKKNYKNIIVYGGLGGRLSHTIANIKILFEFKKKGINISLKSKNKLAFIINKDFKEEEYIDDFYVSVFALEDDIKDLSLKNLKYELNNYNLKSYQSLGVSNETLNKPFEIKFSNGMLLVIYERKSAFI</sequence>
<evidence type="ECO:0000256" key="4">
    <source>
        <dbReference type="ARBA" id="ARBA00022840"/>
    </source>
</evidence>
<dbReference type="AlphaFoldDB" id="A0A6N7VWD0"/>
<dbReference type="EMBL" id="VULQ01000007">
    <property type="protein sequence ID" value="MSS78157.1"/>
    <property type="molecule type" value="Genomic_DNA"/>
</dbReference>
<dbReference type="RefSeq" id="WP_154541011.1">
    <property type="nucleotide sequence ID" value="NZ_JAXDSU010000008.1"/>
</dbReference>
<evidence type="ECO:0000256" key="1">
    <source>
        <dbReference type="ARBA" id="ARBA00022679"/>
    </source>
</evidence>
<dbReference type="InterPro" id="IPR006282">
    <property type="entry name" value="Thi_PPkinase"/>
</dbReference>
<dbReference type="Pfam" id="PF04263">
    <property type="entry name" value="TPK_catalytic"/>
    <property type="match status" value="1"/>
</dbReference>
<organism evidence="7 8">
    <name type="scientific">Anaerococcus porci</name>
    <dbReference type="NCBI Taxonomy" id="2652269"/>
    <lineage>
        <taxon>Bacteria</taxon>
        <taxon>Bacillati</taxon>
        <taxon>Bacillota</taxon>
        <taxon>Tissierellia</taxon>
        <taxon>Tissierellales</taxon>
        <taxon>Peptoniphilaceae</taxon>
        <taxon>Anaerococcus</taxon>
    </lineage>
</organism>
<dbReference type="GO" id="GO:0016301">
    <property type="term" value="F:kinase activity"/>
    <property type="evidence" value="ECO:0007669"/>
    <property type="project" value="UniProtKB-KW"/>
</dbReference>
<dbReference type="SUPFAM" id="SSF63999">
    <property type="entry name" value="Thiamin pyrophosphokinase, catalytic domain"/>
    <property type="match status" value="1"/>
</dbReference>
<evidence type="ECO:0000256" key="3">
    <source>
        <dbReference type="ARBA" id="ARBA00022777"/>
    </source>
</evidence>
<keyword evidence="3 7" id="KW-0418">Kinase</keyword>
<keyword evidence="2" id="KW-0547">Nucleotide-binding</keyword>
<dbReference type="NCBIfam" id="TIGR01378">
    <property type="entry name" value="thi_PPkinase"/>
    <property type="match status" value="1"/>
</dbReference>
<evidence type="ECO:0000313" key="8">
    <source>
        <dbReference type="Proteomes" id="UP000441925"/>
    </source>
</evidence>
<dbReference type="SMART" id="SM00983">
    <property type="entry name" value="TPK_B1_binding"/>
    <property type="match status" value="1"/>
</dbReference>
<dbReference type="GO" id="GO:0030975">
    <property type="term" value="F:thiamine binding"/>
    <property type="evidence" value="ECO:0007669"/>
    <property type="project" value="InterPro"/>
</dbReference>
<keyword evidence="1 7" id="KW-0808">Transferase</keyword>
<dbReference type="EC" id="2.7.6.2" evidence="5"/>
<dbReference type="GO" id="GO:0009229">
    <property type="term" value="P:thiamine diphosphate biosynthetic process"/>
    <property type="evidence" value="ECO:0007669"/>
    <property type="project" value="InterPro"/>
</dbReference>
<feature type="domain" description="Thiamin pyrophosphokinase thiamin-binding" evidence="6">
    <location>
        <begin position="134"/>
        <end position="195"/>
    </location>
</feature>
<dbReference type="GO" id="GO:0006772">
    <property type="term" value="P:thiamine metabolic process"/>
    <property type="evidence" value="ECO:0007669"/>
    <property type="project" value="UniProtKB-UniRule"/>
</dbReference>
<dbReference type="InterPro" id="IPR036371">
    <property type="entry name" value="TPK_B1-bd_sf"/>
</dbReference>
<proteinExistence type="predicted"/>
<reference evidence="7 8" key="1">
    <citation type="submission" date="2019-08" db="EMBL/GenBank/DDBJ databases">
        <title>In-depth cultivation of the pig gut microbiome towards novel bacterial diversity and tailored functional studies.</title>
        <authorList>
            <person name="Wylensek D."/>
            <person name="Hitch T.C.A."/>
            <person name="Clavel T."/>
        </authorList>
    </citation>
    <scope>NUCLEOTIDE SEQUENCE [LARGE SCALE GENOMIC DNA]</scope>
    <source>
        <strain evidence="7 8">WCA-380-WT-2B</strain>
    </source>
</reference>
<evidence type="ECO:0000313" key="7">
    <source>
        <dbReference type="EMBL" id="MSS78157.1"/>
    </source>
</evidence>
<evidence type="ECO:0000259" key="6">
    <source>
        <dbReference type="SMART" id="SM00983"/>
    </source>
</evidence>
<dbReference type="SUPFAM" id="SSF63862">
    <property type="entry name" value="Thiamin pyrophosphokinase, substrate-binding domain"/>
    <property type="match status" value="1"/>
</dbReference>
<dbReference type="InterPro" id="IPR053149">
    <property type="entry name" value="TPK"/>
</dbReference>
<keyword evidence="4" id="KW-0067">ATP-binding</keyword>
<gene>
    <name evidence="7" type="ORF">FYJ26_07055</name>
</gene>
<dbReference type="InterPro" id="IPR007373">
    <property type="entry name" value="Thiamin_PyroPKinase_B1-bd"/>
</dbReference>